<dbReference type="Gene3D" id="3.40.50.1820">
    <property type="entry name" value="alpha/beta hydrolase"/>
    <property type="match status" value="1"/>
</dbReference>
<accession>A0A7R9W6Q1</accession>
<protein>
    <recommendedName>
        <fullName evidence="4">AB hydrolase-1 domain-containing protein</fullName>
    </recommendedName>
</protein>
<gene>
    <name evidence="5" type="ORF">TDUB1175_LOCUS14771</name>
</gene>
<dbReference type="GO" id="GO:0016020">
    <property type="term" value="C:membrane"/>
    <property type="evidence" value="ECO:0007669"/>
    <property type="project" value="TreeGrafter"/>
</dbReference>
<name>A0A7R9W6Q1_9STRA</name>
<comment type="similarity">
    <text evidence="1">Belongs to the peptidase S33 family.</text>
</comment>
<dbReference type="Pfam" id="PF12697">
    <property type="entry name" value="Abhydrolase_6"/>
    <property type="match status" value="1"/>
</dbReference>
<dbReference type="SUPFAM" id="SSF53474">
    <property type="entry name" value="alpha/beta-Hydrolases"/>
    <property type="match status" value="1"/>
</dbReference>
<dbReference type="EMBL" id="HBED01029528">
    <property type="protein sequence ID" value="CAD8315978.1"/>
    <property type="molecule type" value="Transcribed_RNA"/>
</dbReference>
<proteinExistence type="inferred from homology"/>
<feature type="domain" description="AB hydrolase-1" evidence="4">
    <location>
        <begin position="165"/>
        <end position="411"/>
    </location>
</feature>
<dbReference type="GO" id="GO:0008233">
    <property type="term" value="F:peptidase activity"/>
    <property type="evidence" value="ECO:0007669"/>
    <property type="project" value="InterPro"/>
</dbReference>
<dbReference type="AlphaFoldDB" id="A0A7R9W6Q1"/>
<organism evidence="5">
    <name type="scientific">Pseudictyota dubia</name>
    <dbReference type="NCBI Taxonomy" id="2749911"/>
    <lineage>
        <taxon>Eukaryota</taxon>
        <taxon>Sar</taxon>
        <taxon>Stramenopiles</taxon>
        <taxon>Ochrophyta</taxon>
        <taxon>Bacillariophyta</taxon>
        <taxon>Mediophyceae</taxon>
        <taxon>Biddulphiophycidae</taxon>
        <taxon>Eupodiscales</taxon>
        <taxon>Odontellaceae</taxon>
        <taxon>Pseudictyota</taxon>
    </lineage>
</organism>
<evidence type="ECO:0000256" key="1">
    <source>
        <dbReference type="ARBA" id="ARBA00010088"/>
    </source>
</evidence>
<reference evidence="5" key="1">
    <citation type="submission" date="2021-01" db="EMBL/GenBank/DDBJ databases">
        <authorList>
            <person name="Corre E."/>
            <person name="Pelletier E."/>
            <person name="Niang G."/>
            <person name="Scheremetjew M."/>
            <person name="Finn R."/>
            <person name="Kale V."/>
            <person name="Holt S."/>
            <person name="Cochrane G."/>
            <person name="Meng A."/>
            <person name="Brown T."/>
            <person name="Cohen L."/>
        </authorList>
    </citation>
    <scope>NUCLEOTIDE SEQUENCE</scope>
    <source>
        <strain evidence="5">CCMP147</strain>
    </source>
</reference>
<dbReference type="PANTHER" id="PTHR43798:SF33">
    <property type="entry name" value="HYDROLASE, PUTATIVE (AFU_ORTHOLOGUE AFUA_2G14860)-RELATED"/>
    <property type="match status" value="1"/>
</dbReference>
<dbReference type="InterPro" id="IPR000073">
    <property type="entry name" value="AB_hydrolase_1"/>
</dbReference>
<dbReference type="PRINTS" id="PR00793">
    <property type="entry name" value="PROAMNOPTASE"/>
</dbReference>
<keyword evidence="2" id="KW-0378">Hydrolase</keyword>
<evidence type="ECO:0000256" key="2">
    <source>
        <dbReference type="ARBA" id="ARBA00022801"/>
    </source>
</evidence>
<dbReference type="PANTHER" id="PTHR43798">
    <property type="entry name" value="MONOACYLGLYCEROL LIPASE"/>
    <property type="match status" value="1"/>
</dbReference>
<evidence type="ECO:0000313" key="5">
    <source>
        <dbReference type="EMBL" id="CAD8315978.1"/>
    </source>
</evidence>
<dbReference type="InterPro" id="IPR029058">
    <property type="entry name" value="AB_hydrolase_fold"/>
</dbReference>
<dbReference type="InterPro" id="IPR002410">
    <property type="entry name" value="Peptidase_S33"/>
</dbReference>
<dbReference type="InterPro" id="IPR050266">
    <property type="entry name" value="AB_hydrolase_sf"/>
</dbReference>
<evidence type="ECO:0000259" key="4">
    <source>
        <dbReference type="Pfam" id="PF12697"/>
    </source>
</evidence>
<evidence type="ECO:0000256" key="3">
    <source>
        <dbReference type="SAM" id="MobiDB-lite"/>
    </source>
</evidence>
<dbReference type="GO" id="GO:0006508">
    <property type="term" value="P:proteolysis"/>
    <property type="evidence" value="ECO:0007669"/>
    <property type="project" value="InterPro"/>
</dbReference>
<sequence>MTLAELLAECQGVASHPGQQQRYNGHKCVRPQPTGELTSERGTMTSATMSCVGVFDVDANLQEKDSVDCYSGEMLLSESPRTVSGIDAFVCVRDSSALPSPPFGKKLPGPRPFEDGTVDVKRCARKRRIRFGSLTASGGDATRSYKMAYRIYRPELLGSTERAPIVAIHGGPSLPSQYLYPLAEQFPDRSVIFYDQLGCGKSCSPSDLGVYGLAKSVDDLESLLDSLKVPRFHLFGHSFGGVIAYEYCKRLAEKAGREDPGWMDDPDILSVMLSNTFTCAKLCNTERDRLLSELSSGALSRVDTEEDLEEKFWQLHQCCLSSTPSALEDAINHWGVPWHERPSSPLSSYTALPPSRWASDLPPALIIRGERDFVTPACVKGWRGAIWNHEDVTEATLKGCAHYCHLEDATAFGSLAWGFCQGLDP</sequence>
<feature type="region of interest" description="Disordered" evidence="3">
    <location>
        <begin position="15"/>
        <end position="42"/>
    </location>
</feature>